<keyword evidence="1" id="KW-0732">Signal</keyword>
<dbReference type="Gene3D" id="3.40.190.10">
    <property type="entry name" value="Periplasmic binding protein-like II"/>
    <property type="match status" value="2"/>
</dbReference>
<proteinExistence type="predicted"/>
<dbReference type="InterPro" id="IPR001638">
    <property type="entry name" value="Solute-binding_3/MltF_N"/>
</dbReference>
<dbReference type="SUPFAM" id="SSF53850">
    <property type="entry name" value="Periplasmic binding protein-like II"/>
    <property type="match status" value="1"/>
</dbReference>
<sequence>MTRESGRMRRIIVAFLIGAGALAWHGAGLATDADLETRLILAPSGALRAGLYPGTPTSILPNAGSGEPRGVGHDLGKELARRLGVPYEPVVFAKNADVLAAVKNGEIDVAFTNATAVRARDMDFGPHFLEIELGCLVSRESTLTTPAEMDSPGLRIGVTAGSSTDATLSRDFKHSEIVRAATFDVAIEMLSAGAIHAYATNKATLFEMAEKLPGSKVLDGRWGIERHAIAIPKGREQAIAFIRQFTNEMKSEGVIGAAIARAGLRGATTSPAE</sequence>
<keyword evidence="4" id="KW-1185">Reference proteome</keyword>
<dbReference type="PANTHER" id="PTHR35936">
    <property type="entry name" value="MEMBRANE-BOUND LYTIC MUREIN TRANSGLYCOSYLASE F"/>
    <property type="match status" value="1"/>
</dbReference>
<dbReference type="STRING" id="280332.CQ12_06365"/>
<evidence type="ECO:0000313" key="4">
    <source>
        <dbReference type="Proteomes" id="UP000050863"/>
    </source>
</evidence>
<protein>
    <submittedName>
        <fullName evidence="3">ABC transporter substrate-binding protein</fullName>
    </submittedName>
</protein>
<comment type="caution">
    <text evidence="3">The sequence shown here is derived from an EMBL/GenBank/DDBJ whole genome shotgun (WGS) entry which is preliminary data.</text>
</comment>
<dbReference type="PANTHER" id="PTHR35936:SF17">
    <property type="entry name" value="ARGININE-BINDING EXTRACELLULAR PROTEIN ARTP"/>
    <property type="match status" value="1"/>
</dbReference>
<dbReference type="EMBL" id="LLXZ01000064">
    <property type="protein sequence ID" value="KRR10027.1"/>
    <property type="molecule type" value="Genomic_DNA"/>
</dbReference>
<evidence type="ECO:0000256" key="1">
    <source>
        <dbReference type="ARBA" id="ARBA00022729"/>
    </source>
</evidence>
<organism evidence="3 4">
    <name type="scientific">Bradyrhizobium jicamae</name>
    <dbReference type="NCBI Taxonomy" id="280332"/>
    <lineage>
        <taxon>Bacteria</taxon>
        <taxon>Pseudomonadati</taxon>
        <taxon>Pseudomonadota</taxon>
        <taxon>Alphaproteobacteria</taxon>
        <taxon>Hyphomicrobiales</taxon>
        <taxon>Nitrobacteraceae</taxon>
        <taxon>Bradyrhizobium</taxon>
    </lineage>
</organism>
<dbReference type="Proteomes" id="UP000050863">
    <property type="component" value="Unassembled WGS sequence"/>
</dbReference>
<dbReference type="SMART" id="SM00062">
    <property type="entry name" value="PBPb"/>
    <property type="match status" value="1"/>
</dbReference>
<evidence type="ECO:0000259" key="2">
    <source>
        <dbReference type="SMART" id="SM00062"/>
    </source>
</evidence>
<reference evidence="3 4" key="1">
    <citation type="submission" date="2014-03" db="EMBL/GenBank/DDBJ databases">
        <title>Bradyrhizobium valentinum sp. nov., isolated from effective nodules of Lupinus mariae-josephae, a lupine endemic of basic-lime soils in Eastern Spain.</title>
        <authorList>
            <person name="Duran D."/>
            <person name="Rey L."/>
            <person name="Navarro A."/>
            <person name="Busquets A."/>
            <person name="Imperial J."/>
            <person name="Ruiz-Argueso T."/>
        </authorList>
    </citation>
    <scope>NUCLEOTIDE SEQUENCE [LARGE SCALE GENOMIC DNA]</scope>
    <source>
        <strain evidence="3 4">PAC68</strain>
    </source>
</reference>
<dbReference type="AlphaFoldDB" id="A0A0R3LR49"/>
<name>A0A0R3LR49_9BRAD</name>
<gene>
    <name evidence="3" type="ORF">CQ12_06365</name>
</gene>
<evidence type="ECO:0000313" key="3">
    <source>
        <dbReference type="EMBL" id="KRR10027.1"/>
    </source>
</evidence>
<dbReference type="OrthoDB" id="6955767at2"/>
<accession>A0A0R3LR49</accession>
<feature type="domain" description="Solute-binding protein family 3/N-terminal" evidence="2">
    <location>
        <begin position="46"/>
        <end position="266"/>
    </location>
</feature>
<dbReference type="Pfam" id="PF00497">
    <property type="entry name" value="SBP_bac_3"/>
    <property type="match status" value="1"/>
</dbReference>